<sequence length="82" mass="9548">MSYYRQADEWLATEEELLTWFATLAPHQRVAVHLINPSHWLGLPECRRYVLQSQGYSLSTYLASHLTAAEFAYWLALADDLF</sequence>
<dbReference type="EMBL" id="VMRJ01000003">
    <property type="protein sequence ID" value="TVT40633.1"/>
    <property type="molecule type" value="Genomic_DNA"/>
</dbReference>
<accession>A0A558BW07</accession>
<dbReference type="RefSeq" id="WP_144848875.1">
    <property type="nucleotide sequence ID" value="NZ_VMRJ01000003.1"/>
</dbReference>
<protein>
    <submittedName>
        <fullName evidence="1">Uncharacterized protein</fullName>
    </submittedName>
</protein>
<dbReference type="AlphaFoldDB" id="A0A558BW07"/>
<organism evidence="1 2">
    <name type="scientific">Hymenobacter setariae</name>
    <dbReference type="NCBI Taxonomy" id="2594794"/>
    <lineage>
        <taxon>Bacteria</taxon>
        <taxon>Pseudomonadati</taxon>
        <taxon>Bacteroidota</taxon>
        <taxon>Cytophagia</taxon>
        <taxon>Cytophagales</taxon>
        <taxon>Hymenobacteraceae</taxon>
        <taxon>Hymenobacter</taxon>
    </lineage>
</organism>
<dbReference type="Proteomes" id="UP000317624">
    <property type="component" value="Unassembled WGS sequence"/>
</dbReference>
<proteinExistence type="predicted"/>
<evidence type="ECO:0000313" key="2">
    <source>
        <dbReference type="Proteomes" id="UP000317624"/>
    </source>
</evidence>
<gene>
    <name evidence="1" type="ORF">FNT36_14285</name>
</gene>
<reference evidence="1 2" key="1">
    <citation type="submission" date="2019-07" db="EMBL/GenBank/DDBJ databases">
        <title>Hymenobacter sp. straun FUR1 Genome sequencing and assembly.</title>
        <authorList>
            <person name="Chhetri G."/>
        </authorList>
    </citation>
    <scope>NUCLEOTIDE SEQUENCE [LARGE SCALE GENOMIC DNA]</scope>
    <source>
        <strain evidence="1 2">Fur1</strain>
    </source>
</reference>
<keyword evidence="2" id="KW-1185">Reference proteome</keyword>
<evidence type="ECO:0000313" key="1">
    <source>
        <dbReference type="EMBL" id="TVT40633.1"/>
    </source>
</evidence>
<name>A0A558BW07_9BACT</name>
<comment type="caution">
    <text evidence="1">The sequence shown here is derived from an EMBL/GenBank/DDBJ whole genome shotgun (WGS) entry which is preliminary data.</text>
</comment>